<keyword evidence="2" id="KW-1185">Reference proteome</keyword>
<dbReference type="HOGENOM" id="CLU_2610089_0_0_1"/>
<dbReference type="Proteomes" id="UP000008021">
    <property type="component" value="Chromosome 2"/>
</dbReference>
<dbReference type="AlphaFoldDB" id="A0A0E0CL94"/>
<proteinExistence type="predicted"/>
<evidence type="ECO:0000313" key="1">
    <source>
        <dbReference type="EnsemblPlants" id="OMERI02G18530.1"/>
    </source>
</evidence>
<reference evidence="1" key="1">
    <citation type="submission" date="2015-04" db="UniProtKB">
        <authorList>
            <consortium name="EnsemblPlants"/>
        </authorList>
    </citation>
    <scope>IDENTIFICATION</scope>
</reference>
<organism evidence="1">
    <name type="scientific">Oryza meridionalis</name>
    <dbReference type="NCBI Taxonomy" id="40149"/>
    <lineage>
        <taxon>Eukaryota</taxon>
        <taxon>Viridiplantae</taxon>
        <taxon>Streptophyta</taxon>
        <taxon>Embryophyta</taxon>
        <taxon>Tracheophyta</taxon>
        <taxon>Spermatophyta</taxon>
        <taxon>Magnoliopsida</taxon>
        <taxon>Liliopsida</taxon>
        <taxon>Poales</taxon>
        <taxon>Poaceae</taxon>
        <taxon>BOP clade</taxon>
        <taxon>Oryzoideae</taxon>
        <taxon>Oryzeae</taxon>
        <taxon>Oryzinae</taxon>
        <taxon>Oryza</taxon>
    </lineage>
</organism>
<evidence type="ECO:0000313" key="2">
    <source>
        <dbReference type="Proteomes" id="UP000008021"/>
    </source>
</evidence>
<name>A0A0E0CL94_9ORYZ</name>
<protein>
    <submittedName>
        <fullName evidence="1">Uncharacterized protein</fullName>
    </submittedName>
</protein>
<dbReference type="EnsemblPlants" id="OMERI02G18530.1">
    <property type="protein sequence ID" value="OMERI02G18530.1"/>
    <property type="gene ID" value="OMERI02G18530"/>
</dbReference>
<reference evidence="1" key="2">
    <citation type="submission" date="2018-05" db="EMBL/GenBank/DDBJ databases">
        <title>OmerRS3 (Oryza meridionalis Reference Sequence Version 3).</title>
        <authorList>
            <person name="Zhang J."/>
            <person name="Kudrna D."/>
            <person name="Lee S."/>
            <person name="Talag J."/>
            <person name="Welchert J."/>
            <person name="Wing R.A."/>
        </authorList>
    </citation>
    <scope>NUCLEOTIDE SEQUENCE [LARGE SCALE GENOMIC DNA]</scope>
    <source>
        <strain evidence="1">cv. OR44</strain>
    </source>
</reference>
<sequence>MKKTILYIHLRYGLGTSSCHSYKSTNSGHEDKWEAETHVEFEVDDYSAKEKVTSLTLVFGWMMVYPKREKEWKMENVSH</sequence>
<accession>A0A0E0CL94</accession>
<dbReference type="Gramene" id="OMERI02G18530.1">
    <property type="protein sequence ID" value="OMERI02G18530.1"/>
    <property type="gene ID" value="OMERI02G18530"/>
</dbReference>